<name>A0AAV8U7X1_9ROSI</name>
<feature type="compositionally biased region" description="Basic and acidic residues" evidence="1">
    <location>
        <begin position="40"/>
        <end position="51"/>
    </location>
</feature>
<sequence>MVMNRERETAQNSHVAADLTVMQTHSVDASGGTRALQNHAETRVEQERQTSSDEYTAQPPTENQSDGNNTDVQGESNTEDELNSESSTDNDAENIGNTSPIESRQSITDETTENYEEAAQSQPQQSSENNTVAVSTEESRVNVRTEISAILRDIGVMKSDASAPILTTFILILTSGKTICDNQ</sequence>
<evidence type="ECO:0000313" key="3">
    <source>
        <dbReference type="Proteomes" id="UP001159364"/>
    </source>
</evidence>
<comment type="caution">
    <text evidence="2">The sequence shown here is derived from an EMBL/GenBank/DDBJ whole genome shotgun (WGS) entry which is preliminary data.</text>
</comment>
<keyword evidence="3" id="KW-1185">Reference proteome</keyword>
<reference evidence="2 3" key="1">
    <citation type="submission" date="2021-09" db="EMBL/GenBank/DDBJ databases">
        <title>Genomic insights and catalytic innovation underlie evolution of tropane alkaloids biosynthesis.</title>
        <authorList>
            <person name="Wang Y.-J."/>
            <person name="Tian T."/>
            <person name="Huang J.-P."/>
            <person name="Huang S.-X."/>
        </authorList>
    </citation>
    <scope>NUCLEOTIDE SEQUENCE [LARGE SCALE GENOMIC DNA]</scope>
    <source>
        <strain evidence="2">KIB-2018</strain>
        <tissue evidence="2">Leaf</tissue>
    </source>
</reference>
<protein>
    <submittedName>
        <fullName evidence="2">Uncharacterized protein</fullName>
    </submittedName>
</protein>
<dbReference type="Proteomes" id="UP001159364">
    <property type="component" value="Linkage Group LG01"/>
</dbReference>
<evidence type="ECO:0000313" key="2">
    <source>
        <dbReference type="EMBL" id="KAJ8774440.1"/>
    </source>
</evidence>
<feature type="compositionally biased region" description="Polar residues" evidence="1">
    <location>
        <begin position="93"/>
        <end position="109"/>
    </location>
</feature>
<gene>
    <name evidence="2" type="ORF">K2173_016886</name>
</gene>
<feature type="region of interest" description="Disordered" evidence="1">
    <location>
        <begin position="1"/>
        <end position="141"/>
    </location>
</feature>
<feature type="compositionally biased region" description="Acidic residues" evidence="1">
    <location>
        <begin position="77"/>
        <end position="92"/>
    </location>
</feature>
<feature type="compositionally biased region" description="Polar residues" evidence="1">
    <location>
        <begin position="52"/>
        <end position="76"/>
    </location>
</feature>
<evidence type="ECO:0000256" key="1">
    <source>
        <dbReference type="SAM" id="MobiDB-lite"/>
    </source>
</evidence>
<organism evidence="2 3">
    <name type="scientific">Erythroxylum novogranatense</name>
    <dbReference type="NCBI Taxonomy" id="1862640"/>
    <lineage>
        <taxon>Eukaryota</taxon>
        <taxon>Viridiplantae</taxon>
        <taxon>Streptophyta</taxon>
        <taxon>Embryophyta</taxon>
        <taxon>Tracheophyta</taxon>
        <taxon>Spermatophyta</taxon>
        <taxon>Magnoliopsida</taxon>
        <taxon>eudicotyledons</taxon>
        <taxon>Gunneridae</taxon>
        <taxon>Pentapetalae</taxon>
        <taxon>rosids</taxon>
        <taxon>fabids</taxon>
        <taxon>Malpighiales</taxon>
        <taxon>Erythroxylaceae</taxon>
        <taxon>Erythroxylum</taxon>
    </lineage>
</organism>
<dbReference type="AlphaFoldDB" id="A0AAV8U7X1"/>
<feature type="compositionally biased region" description="Low complexity" evidence="1">
    <location>
        <begin position="117"/>
        <end position="128"/>
    </location>
</feature>
<proteinExistence type="predicted"/>
<accession>A0AAV8U7X1</accession>
<dbReference type="EMBL" id="JAIWQS010000001">
    <property type="protein sequence ID" value="KAJ8774440.1"/>
    <property type="molecule type" value="Genomic_DNA"/>
</dbReference>